<feature type="domain" description="Protein kinase" evidence="7">
    <location>
        <begin position="20"/>
        <end position="274"/>
    </location>
</feature>
<evidence type="ECO:0000256" key="5">
    <source>
        <dbReference type="PROSITE-ProRule" id="PRU10141"/>
    </source>
</evidence>
<feature type="binding site" evidence="5">
    <location>
        <position position="48"/>
    </location>
    <ligand>
        <name>ATP</name>
        <dbReference type="ChEBI" id="CHEBI:30616"/>
    </ligand>
</feature>
<name>A0A8J4A2D7_9ACTN</name>
<dbReference type="Pfam" id="PF00069">
    <property type="entry name" value="Pkinase"/>
    <property type="match status" value="1"/>
</dbReference>
<evidence type="ECO:0000256" key="3">
    <source>
        <dbReference type="ARBA" id="ARBA00022777"/>
    </source>
</evidence>
<dbReference type="PANTHER" id="PTHR43289:SF34">
    <property type="entry name" value="SERINE_THREONINE-PROTEIN KINASE YBDM-RELATED"/>
    <property type="match status" value="1"/>
</dbReference>
<dbReference type="InterPro" id="IPR008271">
    <property type="entry name" value="Ser/Thr_kinase_AS"/>
</dbReference>
<proteinExistence type="predicted"/>
<dbReference type="GO" id="GO:0004674">
    <property type="term" value="F:protein serine/threonine kinase activity"/>
    <property type="evidence" value="ECO:0007669"/>
    <property type="project" value="TreeGrafter"/>
</dbReference>
<feature type="compositionally biased region" description="Low complexity" evidence="6">
    <location>
        <begin position="385"/>
        <end position="403"/>
    </location>
</feature>
<dbReference type="PANTHER" id="PTHR43289">
    <property type="entry name" value="MITOGEN-ACTIVATED PROTEIN KINASE KINASE KINASE 20-RELATED"/>
    <property type="match status" value="1"/>
</dbReference>
<dbReference type="SUPFAM" id="SSF56112">
    <property type="entry name" value="Protein kinase-like (PK-like)"/>
    <property type="match status" value="1"/>
</dbReference>
<dbReference type="EMBL" id="BOPH01000102">
    <property type="protein sequence ID" value="GIJ72585.1"/>
    <property type="molecule type" value="Genomic_DNA"/>
</dbReference>
<dbReference type="PROSITE" id="PS50011">
    <property type="entry name" value="PROTEIN_KINASE_DOM"/>
    <property type="match status" value="1"/>
</dbReference>
<evidence type="ECO:0000256" key="4">
    <source>
        <dbReference type="ARBA" id="ARBA00022840"/>
    </source>
</evidence>
<gene>
    <name evidence="8" type="ORF">Voc01_075020</name>
</gene>
<dbReference type="AlphaFoldDB" id="A0A8J4A2D7"/>
<dbReference type="InterPro" id="IPR017441">
    <property type="entry name" value="Protein_kinase_ATP_BS"/>
</dbReference>
<dbReference type="GO" id="GO:0005524">
    <property type="term" value="F:ATP binding"/>
    <property type="evidence" value="ECO:0007669"/>
    <property type="project" value="UniProtKB-UniRule"/>
</dbReference>
<protein>
    <recommendedName>
        <fullName evidence="7">Protein kinase domain-containing protein</fullName>
    </recommendedName>
</protein>
<dbReference type="Gene3D" id="3.30.200.20">
    <property type="entry name" value="Phosphorylase Kinase, domain 1"/>
    <property type="match status" value="1"/>
</dbReference>
<feature type="compositionally biased region" description="Low complexity" evidence="6">
    <location>
        <begin position="298"/>
        <end position="314"/>
    </location>
</feature>
<evidence type="ECO:0000313" key="8">
    <source>
        <dbReference type="EMBL" id="GIJ72585.1"/>
    </source>
</evidence>
<reference evidence="8" key="1">
    <citation type="submission" date="2021-01" db="EMBL/GenBank/DDBJ databases">
        <title>Whole genome shotgun sequence of Virgisporangium ochraceum NBRC 16418.</title>
        <authorList>
            <person name="Komaki H."/>
            <person name="Tamura T."/>
        </authorList>
    </citation>
    <scope>NUCLEOTIDE SEQUENCE</scope>
    <source>
        <strain evidence="8">NBRC 16418</strain>
    </source>
</reference>
<feature type="region of interest" description="Disordered" evidence="6">
    <location>
        <begin position="298"/>
        <end position="317"/>
    </location>
</feature>
<dbReference type="PROSITE" id="PS00108">
    <property type="entry name" value="PROTEIN_KINASE_ST"/>
    <property type="match status" value="1"/>
</dbReference>
<keyword evidence="1" id="KW-0808">Transferase</keyword>
<dbReference type="InterPro" id="IPR011009">
    <property type="entry name" value="Kinase-like_dom_sf"/>
</dbReference>
<dbReference type="CDD" id="cd14014">
    <property type="entry name" value="STKc_PknB_like"/>
    <property type="match status" value="1"/>
</dbReference>
<dbReference type="RefSeq" id="WP_203932435.1">
    <property type="nucleotide sequence ID" value="NZ_BOPH01000102.1"/>
</dbReference>
<keyword evidence="9" id="KW-1185">Reference proteome</keyword>
<dbReference type="SMART" id="SM00220">
    <property type="entry name" value="S_TKc"/>
    <property type="match status" value="1"/>
</dbReference>
<keyword evidence="3" id="KW-0418">Kinase</keyword>
<evidence type="ECO:0000256" key="6">
    <source>
        <dbReference type="SAM" id="MobiDB-lite"/>
    </source>
</evidence>
<feature type="region of interest" description="Disordered" evidence="6">
    <location>
        <begin position="380"/>
        <end position="403"/>
    </location>
</feature>
<dbReference type="Proteomes" id="UP000635606">
    <property type="component" value="Unassembled WGS sequence"/>
</dbReference>
<evidence type="ECO:0000259" key="7">
    <source>
        <dbReference type="PROSITE" id="PS50011"/>
    </source>
</evidence>
<keyword evidence="4 5" id="KW-0067">ATP-binding</keyword>
<comment type="caution">
    <text evidence="8">The sequence shown here is derived from an EMBL/GenBank/DDBJ whole genome shotgun (WGS) entry which is preliminary data.</text>
</comment>
<evidence type="ECO:0000256" key="1">
    <source>
        <dbReference type="ARBA" id="ARBA00022679"/>
    </source>
</evidence>
<dbReference type="Gene3D" id="2.60.120.560">
    <property type="entry name" value="Exo-inulinase, domain 1"/>
    <property type="match status" value="1"/>
</dbReference>
<accession>A0A8J4A2D7</accession>
<dbReference type="Gene3D" id="1.10.510.10">
    <property type="entry name" value="Transferase(Phosphotransferase) domain 1"/>
    <property type="match status" value="1"/>
</dbReference>
<sequence length="589" mass="61196">MSSSRVRPLSPGDPQRLGRYTLVGRLGEGGMGTVYLADTPDGEPVAIKVIRPDLAHDDQFRRRFRSEVNRARQVPPFCTAEVLDADTDSETPYLVVEYVDGPSLTAVVKGKGPLSPSNLHGLAIGVATALTAIHGAGVVHRDLKPANVLLAAGSPKVIDFGIAHSSQATTGHTETGQMVGTVSYMAPERFESPTAGSVTPAADIFSWGAVIAYAGLGRNPFGSGDALTVAGRILTQPPDLDGLPGALRTLVGRALSKDPNDRPTARDLLDHLLTAGTTARSPDAAAALERQPALRHAAQGAAQEAAEEAAQATALDDPETVPAAVPAVVPAAVPAVVPAVVPPPVPAGSRWGRFALVVVALAALVTSLTVAGLVYKGLPGRDSAEPPSGAGSTSPSAPAASMPAGPVVVADALDAEGAWQERNDTDNRTTCRFDGALVVTRQSVGSYRCPGVQQVLTDFSVAVDVRLRTPGSCAGIWFRFENSAGYALRVCETGYALTTHGDGGQATVTPLRTFSFPSPVEPGAPTRVGIAARGTNLQFFRDGRLVGDWTEDRFQRGRVVLGIFELGQVSGPPPYSVSFADVEIRNLAG</sequence>
<evidence type="ECO:0000313" key="9">
    <source>
        <dbReference type="Proteomes" id="UP000635606"/>
    </source>
</evidence>
<dbReference type="InterPro" id="IPR000719">
    <property type="entry name" value="Prot_kinase_dom"/>
</dbReference>
<keyword evidence="2 5" id="KW-0547">Nucleotide-binding</keyword>
<dbReference type="PROSITE" id="PS00107">
    <property type="entry name" value="PROTEIN_KINASE_ATP"/>
    <property type="match status" value="1"/>
</dbReference>
<organism evidence="8 9">
    <name type="scientific">Virgisporangium ochraceum</name>
    <dbReference type="NCBI Taxonomy" id="65505"/>
    <lineage>
        <taxon>Bacteria</taxon>
        <taxon>Bacillati</taxon>
        <taxon>Actinomycetota</taxon>
        <taxon>Actinomycetes</taxon>
        <taxon>Micromonosporales</taxon>
        <taxon>Micromonosporaceae</taxon>
        <taxon>Virgisporangium</taxon>
    </lineage>
</organism>
<evidence type="ECO:0000256" key="2">
    <source>
        <dbReference type="ARBA" id="ARBA00022741"/>
    </source>
</evidence>